<reference evidence="6 7" key="1">
    <citation type="submission" date="2013-04" db="EMBL/GenBank/DDBJ databases">
        <title>Complete genome sequence of Corynebacterium humireducens DSM 45392(T), isolated from a wastewater-fed microbial fuel cell.</title>
        <authorList>
            <person name="Ruckert C."/>
            <person name="Albersmeier A."/>
            <person name="Kalinowski J."/>
        </authorList>
    </citation>
    <scope>NUCLEOTIDE SEQUENCE [LARGE SCALE GENOMIC DNA]</scope>
    <source>
        <strain evidence="7">MFC-5</strain>
    </source>
</reference>
<dbReference type="Pfam" id="PF00753">
    <property type="entry name" value="Lactamase_B"/>
    <property type="match status" value="1"/>
</dbReference>
<dbReference type="Gene3D" id="3.60.15.10">
    <property type="entry name" value="Ribonuclease Z/Hydroxyacylglutathione hydrolase-like"/>
    <property type="match status" value="1"/>
</dbReference>
<dbReference type="GO" id="GO:0016787">
    <property type="term" value="F:hydrolase activity"/>
    <property type="evidence" value="ECO:0007669"/>
    <property type="project" value="UniProtKB-KW"/>
</dbReference>
<proteinExistence type="predicted"/>
<sequence length="212" mass="23216">MQLHGFTAGPYQTNTFVVVNDGKAGVIDPGMHAARQVIALLEETGAELSEIVCTHGHIDHVREAGDLAKRYGVPVHLHPADQFMLHEEGILPQSRVLFEVKKMVPIEDLRDLHDGDTVTLAGVELRVVHAPGHSPGSVLLVHEDFCFTGDVLFKGSIGRTDFDSSSPADMDATLRGPVWDLPDSLQLFPGHGDITTMRAERQTNPFLRMLGR</sequence>
<accession>A0A0B5D8B6</accession>
<dbReference type="AlphaFoldDB" id="A0A0B5D8B6"/>
<dbReference type="SUPFAM" id="SSF56281">
    <property type="entry name" value="Metallo-hydrolase/oxidoreductase"/>
    <property type="match status" value="1"/>
</dbReference>
<dbReference type="STRING" id="1223515.B842_07340"/>
<dbReference type="PANTHER" id="PTHR46233">
    <property type="entry name" value="HYDROXYACYLGLUTATHIONE HYDROLASE GLOC"/>
    <property type="match status" value="1"/>
</dbReference>
<evidence type="ECO:0000256" key="1">
    <source>
        <dbReference type="ARBA" id="ARBA00001947"/>
    </source>
</evidence>
<dbReference type="EMBL" id="CP005286">
    <property type="protein sequence ID" value="AJE33317.1"/>
    <property type="molecule type" value="Genomic_DNA"/>
</dbReference>
<dbReference type="HOGENOM" id="CLU_030571_5_4_11"/>
<gene>
    <name evidence="6" type="ORF">B842_07340</name>
</gene>
<dbReference type="KEGG" id="chm:B842_07340"/>
<protein>
    <recommendedName>
        <fullName evidence="5">Metallo-beta-lactamase domain-containing protein</fullName>
    </recommendedName>
</protein>
<evidence type="ECO:0000256" key="4">
    <source>
        <dbReference type="ARBA" id="ARBA00022833"/>
    </source>
</evidence>
<dbReference type="PANTHER" id="PTHR46233:SF3">
    <property type="entry name" value="HYDROXYACYLGLUTATHIONE HYDROLASE GLOC"/>
    <property type="match status" value="1"/>
</dbReference>
<keyword evidence="7" id="KW-1185">Reference proteome</keyword>
<dbReference type="InterPro" id="IPR036866">
    <property type="entry name" value="RibonucZ/Hydroxyglut_hydro"/>
</dbReference>
<dbReference type="RefSeq" id="WP_040085958.1">
    <property type="nucleotide sequence ID" value="NZ_BCSU01000006.1"/>
</dbReference>
<feature type="domain" description="Metallo-beta-lactamase" evidence="5">
    <location>
        <begin position="12"/>
        <end position="191"/>
    </location>
</feature>
<evidence type="ECO:0000256" key="3">
    <source>
        <dbReference type="ARBA" id="ARBA00022801"/>
    </source>
</evidence>
<evidence type="ECO:0000313" key="6">
    <source>
        <dbReference type="EMBL" id="AJE33317.1"/>
    </source>
</evidence>
<organism evidence="6 7">
    <name type="scientific">Corynebacterium humireducens NBRC 106098 = DSM 45392</name>
    <dbReference type="NCBI Taxonomy" id="1223515"/>
    <lineage>
        <taxon>Bacteria</taxon>
        <taxon>Bacillati</taxon>
        <taxon>Actinomycetota</taxon>
        <taxon>Actinomycetes</taxon>
        <taxon>Mycobacteriales</taxon>
        <taxon>Corynebacteriaceae</taxon>
        <taxon>Corynebacterium</taxon>
    </lineage>
</organism>
<dbReference type="SMART" id="SM00849">
    <property type="entry name" value="Lactamase_B"/>
    <property type="match status" value="1"/>
</dbReference>
<keyword evidence="4" id="KW-0862">Zinc</keyword>
<comment type="cofactor">
    <cofactor evidence="1">
        <name>Zn(2+)</name>
        <dbReference type="ChEBI" id="CHEBI:29105"/>
    </cofactor>
</comment>
<keyword evidence="2" id="KW-0479">Metal-binding</keyword>
<dbReference type="CDD" id="cd06262">
    <property type="entry name" value="metallo-hydrolase-like_MBL-fold"/>
    <property type="match status" value="1"/>
</dbReference>
<dbReference type="OrthoDB" id="9802991at2"/>
<dbReference type="InterPro" id="IPR051453">
    <property type="entry name" value="MBL_Glyoxalase_II"/>
</dbReference>
<dbReference type="GO" id="GO:0046872">
    <property type="term" value="F:metal ion binding"/>
    <property type="evidence" value="ECO:0007669"/>
    <property type="project" value="UniProtKB-KW"/>
</dbReference>
<dbReference type="InterPro" id="IPR001279">
    <property type="entry name" value="Metallo-B-lactamas"/>
</dbReference>
<evidence type="ECO:0000313" key="7">
    <source>
        <dbReference type="Proteomes" id="UP000031524"/>
    </source>
</evidence>
<evidence type="ECO:0000259" key="5">
    <source>
        <dbReference type="SMART" id="SM00849"/>
    </source>
</evidence>
<dbReference type="Proteomes" id="UP000031524">
    <property type="component" value="Chromosome"/>
</dbReference>
<keyword evidence="3" id="KW-0378">Hydrolase</keyword>
<evidence type="ECO:0000256" key="2">
    <source>
        <dbReference type="ARBA" id="ARBA00022723"/>
    </source>
</evidence>
<name>A0A0B5D8B6_9CORY</name>